<protein>
    <submittedName>
        <fullName evidence="2">Uncharacterized protein</fullName>
    </submittedName>
</protein>
<keyword evidence="1" id="KW-0732">Signal</keyword>
<keyword evidence="3" id="KW-1185">Reference proteome</keyword>
<gene>
    <name evidence="2" type="ORF">CJ030_MR2G020032</name>
</gene>
<feature type="signal peptide" evidence="1">
    <location>
        <begin position="1"/>
        <end position="19"/>
    </location>
</feature>
<reference evidence="2 3" key="1">
    <citation type="journal article" date="2019" name="Plant Biotechnol. J.">
        <title>The red bayberry genome and genetic basis of sex determination.</title>
        <authorList>
            <person name="Jia H.M."/>
            <person name="Jia H.J."/>
            <person name="Cai Q.L."/>
            <person name="Wang Y."/>
            <person name="Zhao H.B."/>
            <person name="Yang W.F."/>
            <person name="Wang G.Y."/>
            <person name="Li Y.H."/>
            <person name="Zhan D.L."/>
            <person name="Shen Y.T."/>
            <person name="Niu Q.F."/>
            <person name="Chang L."/>
            <person name="Qiu J."/>
            <person name="Zhao L."/>
            <person name="Xie H.B."/>
            <person name="Fu W.Y."/>
            <person name="Jin J."/>
            <person name="Li X.W."/>
            <person name="Jiao Y."/>
            <person name="Zhou C.C."/>
            <person name="Tu T."/>
            <person name="Chai C.Y."/>
            <person name="Gao J.L."/>
            <person name="Fan L.J."/>
            <person name="van de Weg E."/>
            <person name="Wang J.Y."/>
            <person name="Gao Z.S."/>
        </authorList>
    </citation>
    <scope>NUCLEOTIDE SEQUENCE [LARGE SCALE GENOMIC DNA]</scope>
    <source>
        <tissue evidence="2">Leaves</tissue>
    </source>
</reference>
<sequence>MSQIYVVLLLLLDNDGACRFTDNTPTQDVGKMRFIGASGTPMACHASSYGPSNSALACLMALPAPKNAQLGNMLRHGLGNTYKELMQADSGGVKVHFASTTTWPPATVVPEEVHREIVSGGSHDEVEEIGSTTT</sequence>
<proteinExistence type="predicted"/>
<dbReference type="EMBL" id="RXIC02000020">
    <property type="protein sequence ID" value="KAB1222981.1"/>
    <property type="molecule type" value="Genomic_DNA"/>
</dbReference>
<dbReference type="AlphaFoldDB" id="A0A6A1WCS0"/>
<evidence type="ECO:0000313" key="3">
    <source>
        <dbReference type="Proteomes" id="UP000516437"/>
    </source>
</evidence>
<feature type="chain" id="PRO_5025542567" evidence="1">
    <location>
        <begin position="20"/>
        <end position="134"/>
    </location>
</feature>
<evidence type="ECO:0000256" key="1">
    <source>
        <dbReference type="SAM" id="SignalP"/>
    </source>
</evidence>
<comment type="caution">
    <text evidence="2">The sequence shown here is derived from an EMBL/GenBank/DDBJ whole genome shotgun (WGS) entry which is preliminary data.</text>
</comment>
<name>A0A6A1WCS0_9ROSI</name>
<evidence type="ECO:0000313" key="2">
    <source>
        <dbReference type="EMBL" id="KAB1222981.1"/>
    </source>
</evidence>
<organism evidence="2 3">
    <name type="scientific">Morella rubra</name>
    <name type="common">Chinese bayberry</name>
    <dbReference type="NCBI Taxonomy" id="262757"/>
    <lineage>
        <taxon>Eukaryota</taxon>
        <taxon>Viridiplantae</taxon>
        <taxon>Streptophyta</taxon>
        <taxon>Embryophyta</taxon>
        <taxon>Tracheophyta</taxon>
        <taxon>Spermatophyta</taxon>
        <taxon>Magnoliopsida</taxon>
        <taxon>eudicotyledons</taxon>
        <taxon>Gunneridae</taxon>
        <taxon>Pentapetalae</taxon>
        <taxon>rosids</taxon>
        <taxon>fabids</taxon>
        <taxon>Fagales</taxon>
        <taxon>Myricaceae</taxon>
        <taxon>Morella</taxon>
    </lineage>
</organism>
<dbReference type="Proteomes" id="UP000516437">
    <property type="component" value="Chromosome 2"/>
</dbReference>
<accession>A0A6A1WCS0</accession>